<evidence type="ECO:0000313" key="2">
    <source>
        <dbReference type="Proteomes" id="UP000770661"/>
    </source>
</evidence>
<dbReference type="Proteomes" id="UP000770661">
    <property type="component" value="Unassembled WGS sequence"/>
</dbReference>
<accession>A0A8J4XUE3</accession>
<gene>
    <name evidence="1" type="ORF">GWK47_016637</name>
</gene>
<comment type="caution">
    <text evidence="1">The sequence shown here is derived from an EMBL/GenBank/DDBJ whole genome shotgun (WGS) entry which is preliminary data.</text>
</comment>
<sequence>MTSTWCIERPRKRFRRSSFTQFLHRTPSAQQTEHLHRIAGFWHPPCLMNAPATSPVIQRGAWSPRTISVAQPSHGSHSRRLPPTSGFPLVFPMHSFFFLYSTIFGLMDRVLGLSCGKICPNVLKCLNQGFSGALKPCQPDSPSATNHTSRCGVLQPVEHLPVKLLLQKLGSSPM</sequence>
<evidence type="ECO:0000313" key="1">
    <source>
        <dbReference type="EMBL" id="KAG0713244.1"/>
    </source>
</evidence>
<reference evidence="1" key="1">
    <citation type="submission" date="2020-07" db="EMBL/GenBank/DDBJ databases">
        <title>The High-quality genome of the commercially important snow crab, Chionoecetes opilio.</title>
        <authorList>
            <person name="Jeong J.-H."/>
            <person name="Ryu S."/>
        </authorList>
    </citation>
    <scope>NUCLEOTIDE SEQUENCE</scope>
    <source>
        <strain evidence="1">MADBK_172401_WGS</strain>
        <tissue evidence="1">Digestive gland</tissue>
    </source>
</reference>
<dbReference type="EMBL" id="JACEEZ010021649">
    <property type="protein sequence ID" value="KAG0713244.1"/>
    <property type="molecule type" value="Genomic_DNA"/>
</dbReference>
<dbReference type="AlphaFoldDB" id="A0A8J4XUE3"/>
<name>A0A8J4XUE3_CHIOP</name>
<organism evidence="1 2">
    <name type="scientific">Chionoecetes opilio</name>
    <name type="common">Atlantic snow crab</name>
    <name type="synonym">Cancer opilio</name>
    <dbReference type="NCBI Taxonomy" id="41210"/>
    <lineage>
        <taxon>Eukaryota</taxon>
        <taxon>Metazoa</taxon>
        <taxon>Ecdysozoa</taxon>
        <taxon>Arthropoda</taxon>
        <taxon>Crustacea</taxon>
        <taxon>Multicrustacea</taxon>
        <taxon>Malacostraca</taxon>
        <taxon>Eumalacostraca</taxon>
        <taxon>Eucarida</taxon>
        <taxon>Decapoda</taxon>
        <taxon>Pleocyemata</taxon>
        <taxon>Brachyura</taxon>
        <taxon>Eubrachyura</taxon>
        <taxon>Majoidea</taxon>
        <taxon>Majidae</taxon>
        <taxon>Chionoecetes</taxon>
    </lineage>
</organism>
<proteinExistence type="predicted"/>
<keyword evidence="2" id="KW-1185">Reference proteome</keyword>
<protein>
    <submittedName>
        <fullName evidence="1">Uncharacterized protein</fullName>
    </submittedName>
</protein>